<keyword evidence="7" id="KW-0443">Lipid metabolism</keyword>
<organism evidence="15 16">
    <name type="scientific">Trichosporon asahii var. asahii (strain ATCC 90039 / CBS 2479 / JCM 2466 / KCTC 7840 / NBRC 103889/ NCYC 2677 / UAMH 7654)</name>
    <name type="common">Yeast</name>
    <dbReference type="NCBI Taxonomy" id="1186058"/>
    <lineage>
        <taxon>Eukaryota</taxon>
        <taxon>Fungi</taxon>
        <taxon>Dikarya</taxon>
        <taxon>Basidiomycota</taxon>
        <taxon>Agaricomycotina</taxon>
        <taxon>Tremellomycetes</taxon>
        <taxon>Trichosporonales</taxon>
        <taxon>Trichosporonaceae</taxon>
        <taxon>Trichosporon</taxon>
    </lineage>
</organism>
<evidence type="ECO:0000256" key="7">
    <source>
        <dbReference type="ARBA" id="ARBA00023098"/>
    </source>
</evidence>
<evidence type="ECO:0000256" key="4">
    <source>
        <dbReference type="ARBA" id="ARBA00022679"/>
    </source>
</evidence>
<keyword evidence="9 12" id="KW-0012">Acyltransferase</keyword>
<evidence type="ECO:0000313" key="15">
    <source>
        <dbReference type="EMBL" id="EJT47722.1"/>
    </source>
</evidence>
<keyword evidence="6" id="KW-0809">Transit peptide</keyword>
<evidence type="ECO:0008006" key="17">
    <source>
        <dbReference type="Google" id="ProtNLM"/>
    </source>
</evidence>
<dbReference type="PANTHER" id="PTHR43853">
    <property type="entry name" value="3-KETOACYL-COA THIOLASE, PEROXISOMAL"/>
    <property type="match status" value="1"/>
</dbReference>
<dbReference type="InterPro" id="IPR002155">
    <property type="entry name" value="Thiolase"/>
</dbReference>
<dbReference type="InterPro" id="IPR020613">
    <property type="entry name" value="Thiolase_CS"/>
</dbReference>
<dbReference type="VEuPathDB" id="FungiDB:A1Q1_03408"/>
<comment type="pathway">
    <text evidence="2">Lipid metabolism; fatty acid metabolism.</text>
</comment>
<dbReference type="GeneID" id="25986921"/>
<feature type="active site" description="Proton acceptor" evidence="11">
    <location>
        <position position="376"/>
    </location>
</feature>
<dbReference type="GO" id="GO:0006635">
    <property type="term" value="P:fatty acid beta-oxidation"/>
    <property type="evidence" value="ECO:0007669"/>
    <property type="project" value="TreeGrafter"/>
</dbReference>
<keyword evidence="8" id="KW-0576">Peroxisome</keyword>
<dbReference type="SMR" id="J6EY04"/>
<comment type="caution">
    <text evidence="15">The sequence shown here is derived from an EMBL/GenBank/DDBJ whole genome shotgun (WGS) entry which is preliminary data.</text>
</comment>
<evidence type="ECO:0000259" key="13">
    <source>
        <dbReference type="Pfam" id="PF00108"/>
    </source>
</evidence>
<dbReference type="GO" id="GO:0003988">
    <property type="term" value="F:acetyl-CoA C-acyltransferase activity"/>
    <property type="evidence" value="ECO:0007669"/>
    <property type="project" value="UniProtKB-EC"/>
</dbReference>
<dbReference type="InterPro" id="IPR020616">
    <property type="entry name" value="Thiolase_N"/>
</dbReference>
<reference evidence="15 16" key="1">
    <citation type="journal article" date="2012" name="Eukaryot. Cell">
        <title>Draft genome sequence of CBS 2479, the standard type strain of Trichosporon asahii.</title>
        <authorList>
            <person name="Yang R.Y."/>
            <person name="Li H.T."/>
            <person name="Zhu H."/>
            <person name="Zhou G.P."/>
            <person name="Wang M."/>
            <person name="Wang L."/>
        </authorList>
    </citation>
    <scope>NUCLEOTIDE SEQUENCE [LARGE SCALE GENOMIC DNA]</scope>
    <source>
        <strain evidence="16">ATCC 90039 / CBS 2479 / JCM 2466 / KCTC 7840 / NCYC 2677 / UAMH 7654</strain>
    </source>
</reference>
<protein>
    <recommendedName>
        <fullName evidence="17">Acetyl-CoA C-acyltransferase</fullName>
    </recommendedName>
</protein>
<dbReference type="InterPro" id="IPR020617">
    <property type="entry name" value="Thiolase_C"/>
</dbReference>
<feature type="active site" description="Acyl-thioester intermediate" evidence="11">
    <location>
        <position position="99"/>
    </location>
</feature>
<evidence type="ECO:0000259" key="14">
    <source>
        <dbReference type="Pfam" id="PF02803"/>
    </source>
</evidence>
<evidence type="ECO:0000256" key="11">
    <source>
        <dbReference type="PIRSR" id="PIRSR000429-1"/>
    </source>
</evidence>
<keyword evidence="4 12" id="KW-0808">Transferase</keyword>
<dbReference type="GO" id="GO:0010124">
    <property type="term" value="P:phenylacetate catabolic process"/>
    <property type="evidence" value="ECO:0007669"/>
    <property type="project" value="TreeGrafter"/>
</dbReference>
<dbReference type="InterPro" id="IPR050215">
    <property type="entry name" value="Thiolase-like_sf_Thiolase"/>
</dbReference>
<dbReference type="RefSeq" id="XP_014178681.1">
    <property type="nucleotide sequence ID" value="XM_014323206.1"/>
</dbReference>
<comment type="subcellular location">
    <subcellularLocation>
        <location evidence="1">Peroxisome</location>
    </subcellularLocation>
</comment>
<evidence type="ECO:0000256" key="8">
    <source>
        <dbReference type="ARBA" id="ARBA00023140"/>
    </source>
</evidence>
<evidence type="ECO:0000256" key="3">
    <source>
        <dbReference type="ARBA" id="ARBA00010982"/>
    </source>
</evidence>
<evidence type="ECO:0000256" key="12">
    <source>
        <dbReference type="RuleBase" id="RU003557"/>
    </source>
</evidence>
<feature type="domain" description="Thiolase N-terminal" evidence="13">
    <location>
        <begin position="14"/>
        <end position="259"/>
    </location>
</feature>
<evidence type="ECO:0000256" key="1">
    <source>
        <dbReference type="ARBA" id="ARBA00004275"/>
    </source>
</evidence>
<dbReference type="Gene3D" id="3.40.47.10">
    <property type="match status" value="2"/>
</dbReference>
<dbReference type="OrthoDB" id="5404651at2759"/>
<dbReference type="Proteomes" id="UP000002748">
    <property type="component" value="Unassembled WGS sequence"/>
</dbReference>
<evidence type="ECO:0000256" key="5">
    <source>
        <dbReference type="ARBA" id="ARBA00022832"/>
    </source>
</evidence>
<dbReference type="InterPro" id="IPR016039">
    <property type="entry name" value="Thiolase-like"/>
</dbReference>
<dbReference type="HOGENOM" id="CLU_031026_1_1_1"/>
<dbReference type="Pfam" id="PF02803">
    <property type="entry name" value="Thiolase_C"/>
    <property type="match status" value="1"/>
</dbReference>
<evidence type="ECO:0000313" key="16">
    <source>
        <dbReference type="Proteomes" id="UP000002748"/>
    </source>
</evidence>
<evidence type="ECO:0000256" key="2">
    <source>
        <dbReference type="ARBA" id="ARBA00004872"/>
    </source>
</evidence>
<sequence>MGKAEIMRDSPDDVVIVAAKRTPMTKAKKGGLAKARYEDMLSQVLSATMKAGKVDPNLIEDVCVGTVRTPRGGASISRMAALAAGIPYTSSVSTCNRQCSSSLQAIWTISNEIRQGDIDVGIAAGCESMTHHYVPKPLDHPHSAVVASHQLASDCLIPMGLTNENVAEENGLSRKELDEFAASSYQKAERAQKAGKFEHEIIPVSIEGVTVSTDDGIRYGTTAESLSGLKPSFKENGTTHAGNASQITDGAAAVILARRSAAEKLGLPIIGKVVKVLSAGVPPRIMGVGPAVAVPKLLQKTGLTPDDIDVFEINEAFAGQALHCAREIGLDMHRLNPNGGAIALGHPLGATGARQVATGAAELQKRGGGLLVTSMCAGTGFGVAGLFEIKGGNSKL</sequence>
<feature type="domain" description="Thiolase C-terminal" evidence="14">
    <location>
        <begin position="269"/>
        <end position="388"/>
    </location>
</feature>
<dbReference type="EMBL" id="ALBS01000231">
    <property type="protein sequence ID" value="EJT47722.1"/>
    <property type="molecule type" value="Genomic_DNA"/>
</dbReference>
<dbReference type="PANTHER" id="PTHR43853:SF8">
    <property type="entry name" value="3-KETOACYL-COA THIOLASE, PEROXISOMAL"/>
    <property type="match status" value="1"/>
</dbReference>
<evidence type="ECO:0000256" key="9">
    <source>
        <dbReference type="ARBA" id="ARBA00023315"/>
    </source>
</evidence>
<evidence type="ECO:0000256" key="10">
    <source>
        <dbReference type="ARBA" id="ARBA00047605"/>
    </source>
</evidence>
<keyword evidence="5" id="KW-0276">Fatty acid metabolism</keyword>
<feature type="active site" description="Proton acceptor" evidence="11">
    <location>
        <position position="346"/>
    </location>
</feature>
<gene>
    <name evidence="15" type="ORF">A1Q1_03408</name>
</gene>
<comment type="catalytic activity">
    <reaction evidence="10">
        <text>an acyl-CoA + acetyl-CoA = a 3-oxoacyl-CoA + CoA</text>
        <dbReference type="Rhea" id="RHEA:21564"/>
        <dbReference type="ChEBI" id="CHEBI:57287"/>
        <dbReference type="ChEBI" id="CHEBI:57288"/>
        <dbReference type="ChEBI" id="CHEBI:58342"/>
        <dbReference type="ChEBI" id="CHEBI:90726"/>
        <dbReference type="EC" id="2.3.1.16"/>
    </reaction>
</comment>
<dbReference type="SUPFAM" id="SSF53901">
    <property type="entry name" value="Thiolase-like"/>
    <property type="match status" value="2"/>
</dbReference>
<dbReference type="KEGG" id="tasa:A1Q1_03408"/>
<name>J6EY04_TRIAS</name>
<dbReference type="PIRSF" id="PIRSF000429">
    <property type="entry name" value="Ac-CoA_Ac_transf"/>
    <property type="match status" value="1"/>
</dbReference>
<dbReference type="Pfam" id="PF00108">
    <property type="entry name" value="Thiolase_N"/>
    <property type="match status" value="1"/>
</dbReference>
<proteinExistence type="inferred from homology"/>
<evidence type="ECO:0000256" key="6">
    <source>
        <dbReference type="ARBA" id="ARBA00022946"/>
    </source>
</evidence>
<dbReference type="CDD" id="cd00751">
    <property type="entry name" value="thiolase"/>
    <property type="match status" value="1"/>
</dbReference>
<accession>J6EY04</accession>
<comment type="similarity">
    <text evidence="3 12">Belongs to the thiolase-like superfamily. Thiolase family.</text>
</comment>
<dbReference type="AlphaFoldDB" id="J6EY04"/>
<dbReference type="GO" id="GO:0005777">
    <property type="term" value="C:peroxisome"/>
    <property type="evidence" value="ECO:0007669"/>
    <property type="project" value="UniProtKB-SubCell"/>
</dbReference>
<dbReference type="PROSITE" id="PS00737">
    <property type="entry name" value="THIOLASE_2"/>
    <property type="match status" value="1"/>
</dbReference>
<dbReference type="NCBIfam" id="TIGR01930">
    <property type="entry name" value="AcCoA-C-Actrans"/>
    <property type="match status" value="1"/>
</dbReference>